<reference evidence="1 2" key="1">
    <citation type="submission" date="2018-06" db="EMBL/GenBank/DDBJ databases">
        <authorList>
            <consortium name="Pathogen Informatics"/>
            <person name="Doyle S."/>
        </authorList>
    </citation>
    <scope>NUCLEOTIDE SEQUENCE [LARGE SCALE GENOMIC DNA]</scope>
    <source>
        <strain evidence="1 2">NCTC11645</strain>
    </source>
</reference>
<organism evidence="1 2">
    <name type="scientific">Grimontia hollisae</name>
    <name type="common">Vibrio hollisae</name>
    <dbReference type="NCBI Taxonomy" id="673"/>
    <lineage>
        <taxon>Bacteria</taxon>
        <taxon>Pseudomonadati</taxon>
        <taxon>Pseudomonadota</taxon>
        <taxon>Gammaproteobacteria</taxon>
        <taxon>Vibrionales</taxon>
        <taxon>Vibrionaceae</taxon>
        <taxon>Grimontia</taxon>
    </lineage>
</organism>
<sequence>MHCLANGEVDSWSCFYFGFRGWYTKVQKHADETVLLEKTIKELTIKQIEQEMSIAKKASMKRFSRNS</sequence>
<dbReference type="Proteomes" id="UP000254512">
    <property type="component" value="Unassembled WGS sequence"/>
</dbReference>
<gene>
    <name evidence="1" type="ORF">NCTC11645_02510</name>
</gene>
<evidence type="ECO:0000313" key="1">
    <source>
        <dbReference type="EMBL" id="STO58095.1"/>
    </source>
</evidence>
<dbReference type="AlphaFoldDB" id="A0A377HQU5"/>
<name>A0A377HQU5_GRIHO</name>
<protein>
    <submittedName>
        <fullName evidence="1">Uncharacterized protein</fullName>
    </submittedName>
</protein>
<dbReference type="EMBL" id="UGHD01000002">
    <property type="protein sequence ID" value="STO58095.1"/>
    <property type="molecule type" value="Genomic_DNA"/>
</dbReference>
<proteinExistence type="predicted"/>
<evidence type="ECO:0000313" key="2">
    <source>
        <dbReference type="Proteomes" id="UP000254512"/>
    </source>
</evidence>
<accession>A0A377HQU5</accession>